<accession>A0A1L6ZFL8</accession>
<dbReference type="Proteomes" id="UP000185426">
    <property type="component" value="Chromosome"/>
</dbReference>
<gene>
    <name evidence="1" type="ORF">BSA145_04935</name>
</gene>
<evidence type="ECO:0000313" key="2">
    <source>
        <dbReference type="Proteomes" id="UP000185426"/>
    </source>
</evidence>
<proteinExistence type="predicted"/>
<name>A0A1L6ZFL8_BACIA</name>
<evidence type="ECO:0000313" key="1">
    <source>
        <dbReference type="EMBL" id="APT45325.1"/>
    </source>
</evidence>
<reference evidence="1 2" key="1">
    <citation type="submission" date="2016-05" db="EMBL/GenBank/DDBJ databases">
        <title>Complete Genome and Methylome Analysis of Psychrotrophic Bacterial Isolates from Antarctic Lake Untersee.</title>
        <authorList>
            <person name="Fomenkov A."/>
            <person name="Akimov V.N."/>
            <person name="Vasilyeva L.V."/>
            <person name="Andersen D."/>
            <person name="Vincze T."/>
            <person name="Roberts R.J."/>
        </authorList>
    </citation>
    <scope>NUCLEOTIDE SEQUENCE [LARGE SCALE GENOMIC DNA]</scope>
    <source>
        <strain evidence="1 2">U14-5</strain>
    </source>
</reference>
<dbReference type="AlphaFoldDB" id="A0A1L6ZFL8"/>
<dbReference type="EMBL" id="CP015607">
    <property type="protein sequence ID" value="APT45325.1"/>
    <property type="molecule type" value="Genomic_DNA"/>
</dbReference>
<sequence>MRTLKTRFIRWLRTRDVEFFQVMSQDTEESAFLLYIDQRRPEGGNHIDIFLISHFELSEKSYEDVLSFNNDMLGFKPTCSYCMDTLSIEEEFEFDFPCDMLAVKRYVDDLLNRVQASKLPELTHKDFDFLSQQ</sequence>
<protein>
    <submittedName>
        <fullName evidence="1">Uncharacterized protein</fullName>
    </submittedName>
</protein>
<organism evidence="1 2">
    <name type="scientific">Bacillus safensis</name>
    <dbReference type="NCBI Taxonomy" id="561879"/>
    <lineage>
        <taxon>Bacteria</taxon>
        <taxon>Bacillati</taxon>
        <taxon>Bacillota</taxon>
        <taxon>Bacilli</taxon>
        <taxon>Bacillales</taxon>
        <taxon>Bacillaceae</taxon>
        <taxon>Bacillus</taxon>
    </lineage>
</organism>